<organism evidence="5 6">
    <name type="scientific">Eragrostis curvula</name>
    <name type="common">weeping love grass</name>
    <dbReference type="NCBI Taxonomy" id="38414"/>
    <lineage>
        <taxon>Eukaryota</taxon>
        <taxon>Viridiplantae</taxon>
        <taxon>Streptophyta</taxon>
        <taxon>Embryophyta</taxon>
        <taxon>Tracheophyta</taxon>
        <taxon>Spermatophyta</taxon>
        <taxon>Magnoliopsida</taxon>
        <taxon>Liliopsida</taxon>
        <taxon>Poales</taxon>
        <taxon>Poaceae</taxon>
        <taxon>PACMAD clade</taxon>
        <taxon>Chloridoideae</taxon>
        <taxon>Eragrostideae</taxon>
        <taxon>Eragrostidinae</taxon>
        <taxon>Eragrostis</taxon>
    </lineage>
</organism>
<evidence type="ECO:0000256" key="1">
    <source>
        <dbReference type="PROSITE-ProRule" id="PRU00042"/>
    </source>
</evidence>
<dbReference type="Proteomes" id="UP000324897">
    <property type="component" value="Unassembled WGS sequence"/>
</dbReference>
<dbReference type="InterPro" id="IPR013087">
    <property type="entry name" value="Znf_C2H2_type"/>
</dbReference>
<dbReference type="GO" id="GO:0008270">
    <property type="term" value="F:zinc ion binding"/>
    <property type="evidence" value="ECO:0007669"/>
    <property type="project" value="UniProtKB-KW"/>
</dbReference>
<evidence type="ECO:0000313" key="5">
    <source>
        <dbReference type="EMBL" id="TVT99441.1"/>
    </source>
</evidence>
<dbReference type="Gramene" id="TVT99441">
    <property type="protein sequence ID" value="TVT99441"/>
    <property type="gene ID" value="EJB05_55192"/>
</dbReference>
<feature type="non-terminal residue" evidence="5">
    <location>
        <position position="1"/>
    </location>
</feature>
<dbReference type="PROSITE" id="PS00028">
    <property type="entry name" value="ZINC_FINGER_C2H2_1"/>
    <property type="match status" value="1"/>
</dbReference>
<keyword evidence="3" id="KW-0732">Signal</keyword>
<dbReference type="PANTHER" id="PTHR34946:SF11">
    <property type="entry name" value="PROTEIN INDETERMINATE-DOMAIN 16-LIKE"/>
    <property type="match status" value="1"/>
</dbReference>
<keyword evidence="6" id="KW-1185">Reference proteome</keyword>
<keyword evidence="1" id="KW-0863">Zinc-finger</keyword>
<gene>
    <name evidence="5" type="ORF">EJB05_55192</name>
</gene>
<dbReference type="AlphaFoldDB" id="A0A5J9SKD7"/>
<reference evidence="5 6" key="1">
    <citation type="journal article" date="2019" name="Sci. Rep.">
        <title>A high-quality genome of Eragrostis curvula grass provides insights into Poaceae evolution and supports new strategies to enhance forage quality.</title>
        <authorList>
            <person name="Carballo J."/>
            <person name="Santos B.A.C.M."/>
            <person name="Zappacosta D."/>
            <person name="Garbus I."/>
            <person name="Selva J.P."/>
            <person name="Gallo C.A."/>
            <person name="Diaz A."/>
            <person name="Albertini E."/>
            <person name="Caccamo M."/>
            <person name="Echenique V."/>
        </authorList>
    </citation>
    <scope>NUCLEOTIDE SEQUENCE [LARGE SCALE GENOMIC DNA]</scope>
    <source>
        <strain evidence="6">cv. Victoria</strain>
        <tissue evidence="5">Leaf</tissue>
    </source>
</reference>
<dbReference type="Gene3D" id="3.30.160.60">
    <property type="entry name" value="Classic Zinc Finger"/>
    <property type="match status" value="1"/>
</dbReference>
<keyword evidence="1" id="KW-0479">Metal-binding</keyword>
<dbReference type="GO" id="GO:0009630">
    <property type="term" value="P:gravitropism"/>
    <property type="evidence" value="ECO:0007669"/>
    <property type="project" value="TreeGrafter"/>
</dbReference>
<dbReference type="PANTHER" id="PTHR34946">
    <property type="entry name" value="OS03G0310200 PROTEIN"/>
    <property type="match status" value="1"/>
</dbReference>
<comment type="caution">
    <text evidence="5">The sequence shown here is derived from an EMBL/GenBank/DDBJ whole genome shotgun (WGS) entry which is preliminary data.</text>
</comment>
<evidence type="ECO:0000256" key="3">
    <source>
        <dbReference type="SAM" id="SignalP"/>
    </source>
</evidence>
<dbReference type="PROSITE" id="PS50157">
    <property type="entry name" value="ZINC_FINGER_C2H2_2"/>
    <property type="match status" value="1"/>
</dbReference>
<sequence length="475" mass="51609">MIPTVPLVFFLFCGWLAAKRKKQKASCSKVQRQLVPLSALVHHRLVALGTSPHFVSPPSPPLMSAPPPTMSRTAVPLPEVPPEVFRSLRINAANEKRRRPAGTPDDDMDTEVLALSPRALLEPGHLFVCDVCGRRYNRVHSLHRHRRLHGVASGNSKTMVNPGRKTRLVFVCPEPTCRRHDPAHAIDNFPRIKKHFRHWHGHLATGSSHQSQAARSMEHQDTRDASQPRSEKSPSPGEVVTVAASQQQLLHAEAAAASSASPSCGDDLRVSTTAAANAVTALHGFDPVVFTPLSPPERPVAHNNMQELPLMPPRGSCARGAAPPAVWWPAPPRSHAVIPQLELSLWFGGGRNNSLAPASVSAARLKQEAREQLRLAAAELARAQARRQAELAGHELAVARRVRQQAQAEFASAHELREHAAAMRVQATCCFGCRHKSSARAPAMSSEVASYVSSIVTEVDNDGGHLHADRGRAKP</sequence>
<dbReference type="InterPro" id="IPR055186">
    <property type="entry name" value="C2H2-2nd_BIRD-IDD"/>
</dbReference>
<feature type="chain" id="PRO_5023944224" description="C2H2-type domain-containing protein" evidence="3">
    <location>
        <begin position="19"/>
        <end position="475"/>
    </location>
</feature>
<feature type="region of interest" description="Disordered" evidence="2">
    <location>
        <begin position="204"/>
        <end position="241"/>
    </location>
</feature>
<evidence type="ECO:0000259" key="4">
    <source>
        <dbReference type="PROSITE" id="PS50157"/>
    </source>
</evidence>
<feature type="compositionally biased region" description="Basic and acidic residues" evidence="2">
    <location>
        <begin position="216"/>
        <end position="232"/>
    </location>
</feature>
<proteinExistence type="predicted"/>
<name>A0A5J9SKD7_9POAL</name>
<feature type="signal peptide" evidence="3">
    <location>
        <begin position="1"/>
        <end position="18"/>
    </location>
</feature>
<evidence type="ECO:0000313" key="6">
    <source>
        <dbReference type="Proteomes" id="UP000324897"/>
    </source>
</evidence>
<feature type="compositionally biased region" description="Polar residues" evidence="2">
    <location>
        <begin position="205"/>
        <end position="214"/>
    </location>
</feature>
<dbReference type="GO" id="GO:0005634">
    <property type="term" value="C:nucleus"/>
    <property type="evidence" value="ECO:0007669"/>
    <property type="project" value="TreeGrafter"/>
</dbReference>
<dbReference type="Pfam" id="PF22996">
    <property type="entry name" value="C2H2-2nd_BIRD-IDD"/>
    <property type="match status" value="1"/>
</dbReference>
<evidence type="ECO:0000256" key="2">
    <source>
        <dbReference type="SAM" id="MobiDB-lite"/>
    </source>
</evidence>
<keyword evidence="1" id="KW-0862">Zinc</keyword>
<protein>
    <recommendedName>
        <fullName evidence="4">C2H2-type domain-containing protein</fullName>
    </recommendedName>
</protein>
<feature type="domain" description="C2H2-type" evidence="4">
    <location>
        <begin position="127"/>
        <end position="149"/>
    </location>
</feature>
<accession>A0A5J9SKD7</accession>
<dbReference type="EMBL" id="RWGY01000718">
    <property type="protein sequence ID" value="TVT99441.1"/>
    <property type="molecule type" value="Genomic_DNA"/>
</dbReference>